<proteinExistence type="predicted"/>
<dbReference type="EMBL" id="JAVRHK010000002">
    <property type="protein sequence ID" value="MDT0675842.1"/>
    <property type="molecule type" value="Genomic_DNA"/>
</dbReference>
<name>A0ABU3D2U2_9FLAO</name>
<dbReference type="Proteomes" id="UP001262582">
    <property type="component" value="Unassembled WGS sequence"/>
</dbReference>
<dbReference type="InterPro" id="IPR029044">
    <property type="entry name" value="Nucleotide-diphossugar_trans"/>
</dbReference>
<protein>
    <recommendedName>
        <fullName evidence="3">Nucleotide-diphospho-sugar transferase domain-containing protein</fullName>
    </recommendedName>
</protein>
<comment type="caution">
    <text evidence="1">The sequence shown here is derived from an EMBL/GenBank/DDBJ whole genome shotgun (WGS) entry which is preliminary data.</text>
</comment>
<accession>A0ABU3D2U2</accession>
<organism evidence="1 2">
    <name type="scientific">Autumnicola musiva</name>
    <dbReference type="NCBI Taxonomy" id="3075589"/>
    <lineage>
        <taxon>Bacteria</taxon>
        <taxon>Pseudomonadati</taxon>
        <taxon>Bacteroidota</taxon>
        <taxon>Flavobacteriia</taxon>
        <taxon>Flavobacteriales</taxon>
        <taxon>Flavobacteriaceae</taxon>
        <taxon>Autumnicola</taxon>
    </lineage>
</organism>
<evidence type="ECO:0008006" key="3">
    <source>
        <dbReference type="Google" id="ProtNLM"/>
    </source>
</evidence>
<reference evidence="1 2" key="1">
    <citation type="submission" date="2023-09" db="EMBL/GenBank/DDBJ databases">
        <authorList>
            <person name="Rey-Velasco X."/>
        </authorList>
    </citation>
    <scope>NUCLEOTIDE SEQUENCE [LARGE SCALE GENOMIC DNA]</scope>
    <source>
        <strain evidence="1 2">F117</strain>
    </source>
</reference>
<keyword evidence="2" id="KW-1185">Reference proteome</keyword>
<evidence type="ECO:0000313" key="1">
    <source>
        <dbReference type="EMBL" id="MDT0675842.1"/>
    </source>
</evidence>
<sequence length="310" mass="36024">MISEAKNPLITLYGSNYIENDWTLPCMRSWRNILNISPSEFYVLPDKPLSRKERETFSAMDFQVLDANSRVEKFLANYPALDEIRVKDGTWRKIIDAAIIFAEVPKITIIDTDVFIKDKVFLPMEGFDIAYMREDVPAYRGKWNMAWREKMVPALNAGLVTVDPAIIDFDYLEKIVAKYLKNCKNYWWSEQSAWACLAGRTKKRALYSGQQVKVTSGMRKRTVVEIQKNGYKYFGKKGMIESYDEFRNLLDGGSIFHFAGPGKYMFKASYKDFKTSIQPDPVQIVTEPENTLSLSDKFFISMRLYLKEHF</sequence>
<gene>
    <name evidence="1" type="ORF">RM539_04490</name>
</gene>
<evidence type="ECO:0000313" key="2">
    <source>
        <dbReference type="Proteomes" id="UP001262582"/>
    </source>
</evidence>
<dbReference type="Gene3D" id="3.90.550.10">
    <property type="entry name" value="Spore Coat Polysaccharide Biosynthesis Protein SpsA, Chain A"/>
    <property type="match status" value="1"/>
</dbReference>
<dbReference type="RefSeq" id="WP_311502236.1">
    <property type="nucleotide sequence ID" value="NZ_JAVRHK010000002.1"/>
</dbReference>